<proteinExistence type="predicted"/>
<dbReference type="AlphaFoldDB" id="A0A1B7WZ02"/>
<protein>
    <recommendedName>
        <fullName evidence="3">Single-stranded DNA-binding protein</fullName>
    </recommendedName>
</protein>
<gene>
    <name evidence="1" type="ORF">AN484_18470</name>
</gene>
<name>A0A1B7WZ02_APHFL</name>
<comment type="caution">
    <text evidence="1">The sequence shown here is derived from an EMBL/GenBank/DDBJ whole genome shotgun (WGS) entry which is preliminary data.</text>
</comment>
<dbReference type="EMBL" id="LJOW01000111">
    <property type="protein sequence ID" value="OBQ42333.1"/>
    <property type="molecule type" value="Genomic_DNA"/>
</dbReference>
<evidence type="ECO:0000313" key="1">
    <source>
        <dbReference type="EMBL" id="OBQ42333.1"/>
    </source>
</evidence>
<organism evidence="1 2">
    <name type="scientific">Aphanizomenon flos-aquae WA102</name>
    <dbReference type="NCBI Taxonomy" id="1710896"/>
    <lineage>
        <taxon>Bacteria</taxon>
        <taxon>Bacillati</taxon>
        <taxon>Cyanobacteriota</taxon>
        <taxon>Cyanophyceae</taxon>
        <taxon>Nostocales</taxon>
        <taxon>Aphanizomenonaceae</taxon>
        <taxon>Aphanizomenon</taxon>
    </lineage>
</organism>
<sequence>MAVITIYGKVAEVVNEGYPRLKVWETYDFRGEARNRLWTVWLDNGTNIKKDDEIKAEGSLGTKVGTYNKPGQETKQVVEHSLNNSLVELIKAAEPKSSTPIEDVINIMAPPPGIPQNNPF</sequence>
<evidence type="ECO:0000313" key="2">
    <source>
        <dbReference type="Proteomes" id="UP000092093"/>
    </source>
</evidence>
<evidence type="ECO:0008006" key="3">
    <source>
        <dbReference type="Google" id="ProtNLM"/>
    </source>
</evidence>
<accession>A0A1B7WZ02</accession>
<dbReference type="Proteomes" id="UP000092093">
    <property type="component" value="Unassembled WGS sequence"/>
</dbReference>
<reference evidence="1 2" key="1">
    <citation type="submission" date="2015-09" db="EMBL/GenBank/DDBJ databases">
        <title>Aphanizomenon flos-aquae WA102.</title>
        <authorList>
            <person name="Driscoll C."/>
        </authorList>
    </citation>
    <scope>NUCLEOTIDE SEQUENCE [LARGE SCALE GENOMIC DNA]</scope>
    <source>
        <strain evidence="1">WA102</strain>
    </source>
</reference>